<dbReference type="EMBL" id="CAJZAH010000001">
    <property type="protein sequence ID" value="CAG9166134.1"/>
    <property type="molecule type" value="Genomic_DNA"/>
</dbReference>
<comment type="similarity">
    <text evidence="1">Belongs to the LysR transcriptional regulatory family.</text>
</comment>
<evidence type="ECO:0000256" key="5">
    <source>
        <dbReference type="ARBA" id="ARBA00023163"/>
    </source>
</evidence>
<dbReference type="InterPro" id="IPR036388">
    <property type="entry name" value="WH-like_DNA-bd_sf"/>
</dbReference>
<organism evidence="7 8">
    <name type="scientific">Cupriavidus respiraculi</name>
    <dbReference type="NCBI Taxonomy" id="195930"/>
    <lineage>
        <taxon>Bacteria</taxon>
        <taxon>Pseudomonadati</taxon>
        <taxon>Pseudomonadota</taxon>
        <taxon>Betaproteobacteria</taxon>
        <taxon>Burkholderiales</taxon>
        <taxon>Burkholderiaceae</taxon>
        <taxon>Cupriavidus</taxon>
    </lineage>
</organism>
<dbReference type="PROSITE" id="PS50931">
    <property type="entry name" value="HTH_LYSR"/>
    <property type="match status" value="1"/>
</dbReference>
<evidence type="ECO:0000256" key="3">
    <source>
        <dbReference type="ARBA" id="ARBA00023125"/>
    </source>
</evidence>
<dbReference type="Gene3D" id="1.10.10.10">
    <property type="entry name" value="Winged helix-like DNA-binding domain superfamily/Winged helix DNA-binding domain"/>
    <property type="match status" value="1"/>
</dbReference>
<name>A0ABM8WFL5_9BURK</name>
<dbReference type="PANTHER" id="PTHR30293:SF2">
    <property type="entry name" value="TRANSCRIPTIONAL ACTIVATOR PROTEIN NHAR"/>
    <property type="match status" value="1"/>
</dbReference>
<dbReference type="Pfam" id="PF03466">
    <property type="entry name" value="LysR_substrate"/>
    <property type="match status" value="1"/>
</dbReference>
<keyword evidence="3" id="KW-0238">DNA-binding</keyword>
<dbReference type="Proteomes" id="UP000721236">
    <property type="component" value="Unassembled WGS sequence"/>
</dbReference>
<dbReference type="SUPFAM" id="SSF46785">
    <property type="entry name" value="Winged helix' DNA-binding domain"/>
    <property type="match status" value="1"/>
</dbReference>
<dbReference type="PANTHER" id="PTHR30293">
    <property type="entry name" value="TRANSCRIPTIONAL REGULATORY PROTEIN NAC-RELATED"/>
    <property type="match status" value="1"/>
</dbReference>
<dbReference type="SUPFAM" id="SSF53850">
    <property type="entry name" value="Periplasmic binding protein-like II"/>
    <property type="match status" value="1"/>
</dbReference>
<dbReference type="RefSeq" id="WP_224039207.1">
    <property type="nucleotide sequence ID" value="NZ_CAJZAH010000001.1"/>
</dbReference>
<keyword evidence="8" id="KW-1185">Reference proteome</keyword>
<evidence type="ECO:0000313" key="8">
    <source>
        <dbReference type="Proteomes" id="UP000721236"/>
    </source>
</evidence>
<keyword evidence="2" id="KW-0805">Transcription regulation</keyword>
<keyword evidence="4" id="KW-0010">Activator</keyword>
<evidence type="ECO:0000256" key="4">
    <source>
        <dbReference type="ARBA" id="ARBA00023159"/>
    </source>
</evidence>
<proteinExistence type="inferred from homology"/>
<feature type="domain" description="HTH lysR-type" evidence="6">
    <location>
        <begin position="1"/>
        <end position="58"/>
    </location>
</feature>
<dbReference type="InterPro" id="IPR005119">
    <property type="entry name" value="LysR_subst-bd"/>
</dbReference>
<dbReference type="Pfam" id="PF00126">
    <property type="entry name" value="HTH_1"/>
    <property type="match status" value="1"/>
</dbReference>
<evidence type="ECO:0000313" key="7">
    <source>
        <dbReference type="EMBL" id="CAG9166134.1"/>
    </source>
</evidence>
<comment type="caution">
    <text evidence="7">The sequence shown here is derived from an EMBL/GenBank/DDBJ whole genome shotgun (WGS) entry which is preliminary data.</text>
</comment>
<evidence type="ECO:0000259" key="6">
    <source>
        <dbReference type="PROSITE" id="PS50931"/>
    </source>
</evidence>
<dbReference type="InterPro" id="IPR000847">
    <property type="entry name" value="LysR_HTH_N"/>
</dbReference>
<dbReference type="NCBIfam" id="NF008284">
    <property type="entry name" value="PRK11062.1"/>
    <property type="match status" value="1"/>
</dbReference>
<accession>A0ABM8WFL5</accession>
<evidence type="ECO:0000256" key="2">
    <source>
        <dbReference type="ARBA" id="ARBA00023015"/>
    </source>
</evidence>
<protein>
    <submittedName>
        <fullName evidence="7">Transcriptional activator protein NhaR</fullName>
    </submittedName>
</protein>
<dbReference type="InterPro" id="IPR036390">
    <property type="entry name" value="WH_DNA-bd_sf"/>
</dbReference>
<keyword evidence="5" id="KW-0804">Transcription</keyword>
<dbReference type="Gene3D" id="3.40.190.290">
    <property type="match status" value="1"/>
</dbReference>
<sequence>MNYKHLHYFFQVAKLGGVLRASERLHVAPQTISGQIQSFEDALGVALFEKSGRNLALTDAGRMVLGYAEAIFSIGAELEEAVREHPRRGKLLEFRVGVADAVPKTIACRLIEPASQLPEPVRIVCREWKLDMLLGELALHRLDLVIADAPIPSDVSVSAFNHRLGSCGVSFFAAPALLDTYGGRFPACLDGAPMVMPAQESAVGKRLRNWLQAHALHPRVVAECDDSALAKELGRRGLGIFVGPTVLERDIEKQNGVRALGATPDVEEEFFAISVERRITHPCVTAITEAARKELFGASLRRRPRRTAA</sequence>
<reference evidence="7 8" key="1">
    <citation type="submission" date="2021-08" db="EMBL/GenBank/DDBJ databases">
        <authorList>
            <person name="Peeters C."/>
        </authorList>
    </citation>
    <scope>NUCLEOTIDE SEQUENCE [LARGE SCALE GENOMIC DNA]</scope>
    <source>
        <strain evidence="7 8">LMG 21510</strain>
    </source>
</reference>
<gene>
    <name evidence="7" type="primary">nhaR</name>
    <name evidence="7" type="ORF">LMG21510_00295</name>
</gene>
<evidence type="ECO:0000256" key="1">
    <source>
        <dbReference type="ARBA" id="ARBA00009437"/>
    </source>
</evidence>